<evidence type="ECO:0000313" key="3">
    <source>
        <dbReference type="Proteomes" id="UP000184543"/>
    </source>
</evidence>
<proteinExistence type="predicted"/>
<organism evidence="2 3">
    <name type="scientific">Pseudozobellia thermophila</name>
    <dbReference type="NCBI Taxonomy" id="192903"/>
    <lineage>
        <taxon>Bacteria</taxon>
        <taxon>Pseudomonadati</taxon>
        <taxon>Bacteroidota</taxon>
        <taxon>Flavobacteriia</taxon>
        <taxon>Flavobacteriales</taxon>
        <taxon>Flavobacteriaceae</taxon>
        <taxon>Pseudozobellia</taxon>
    </lineage>
</organism>
<sequence>MVKIPRTNNAFIERLWRSVKYEKIYLNPPNDGLELFLLLAEYSEYYNKKRRHGSLACDRPMDIYKKAA</sequence>
<protein>
    <submittedName>
        <fullName evidence="2">Putative transposase</fullName>
    </submittedName>
</protein>
<dbReference type="OrthoDB" id="9815231at2"/>
<dbReference type="InterPro" id="IPR001584">
    <property type="entry name" value="Integrase_cat-core"/>
</dbReference>
<dbReference type="RefSeq" id="WP_072994919.1">
    <property type="nucleotide sequence ID" value="NZ_FQYU01000007.1"/>
</dbReference>
<name>A0A1M6LIV2_9FLAO</name>
<reference evidence="3" key="1">
    <citation type="submission" date="2016-11" db="EMBL/GenBank/DDBJ databases">
        <authorList>
            <person name="Varghese N."/>
            <person name="Submissions S."/>
        </authorList>
    </citation>
    <scope>NUCLEOTIDE SEQUENCE [LARGE SCALE GENOMIC DNA]</scope>
    <source>
        <strain evidence="3">DSM 19858</strain>
    </source>
</reference>
<dbReference type="EMBL" id="FQYU01000007">
    <property type="protein sequence ID" value="SHJ71136.1"/>
    <property type="molecule type" value="Genomic_DNA"/>
</dbReference>
<dbReference type="AlphaFoldDB" id="A0A1M6LIV2"/>
<keyword evidence="3" id="KW-1185">Reference proteome</keyword>
<gene>
    <name evidence="2" type="ORF">SAMN04488513_107178</name>
</gene>
<dbReference type="Pfam" id="PF13683">
    <property type="entry name" value="rve_3"/>
    <property type="match status" value="1"/>
</dbReference>
<evidence type="ECO:0000313" key="2">
    <source>
        <dbReference type="EMBL" id="SHJ71136.1"/>
    </source>
</evidence>
<dbReference type="STRING" id="192903.SAMN04488513_107178"/>
<dbReference type="Proteomes" id="UP000184543">
    <property type="component" value="Unassembled WGS sequence"/>
</dbReference>
<dbReference type="GO" id="GO:0015074">
    <property type="term" value="P:DNA integration"/>
    <property type="evidence" value="ECO:0007669"/>
    <property type="project" value="InterPro"/>
</dbReference>
<accession>A0A1M6LIV2</accession>
<feature type="domain" description="Integrase catalytic" evidence="1">
    <location>
        <begin position="7"/>
        <end position="55"/>
    </location>
</feature>
<evidence type="ECO:0000259" key="1">
    <source>
        <dbReference type="Pfam" id="PF13683"/>
    </source>
</evidence>
<dbReference type="InterPro" id="IPR012337">
    <property type="entry name" value="RNaseH-like_sf"/>
</dbReference>
<dbReference type="SUPFAM" id="SSF53098">
    <property type="entry name" value="Ribonuclease H-like"/>
    <property type="match status" value="1"/>
</dbReference>